<feature type="region of interest" description="Disordered" evidence="1">
    <location>
        <begin position="45"/>
        <end position="84"/>
    </location>
</feature>
<evidence type="ECO:0000256" key="1">
    <source>
        <dbReference type="SAM" id="MobiDB-lite"/>
    </source>
</evidence>
<accession>A0AA36GJA9</accession>
<evidence type="ECO:0000313" key="2">
    <source>
        <dbReference type="EMBL" id="CAJ0591696.1"/>
    </source>
</evidence>
<dbReference type="AlphaFoldDB" id="A0AA36GJA9"/>
<sequence length="229" mass="25409">MRQQYSRLKAKYSGSAAKTAEPMLRQISFLQNDAVPRESIRISNLKSDSDHELESSSVVSESMNQHSQKSSIAMAPSGGSLRKKRKLSGDGDFFRAALDDLPKAVAEERLQLIFKVLTADIENNSVTAEKLLAVAEKLMITMQWDLMDASEKLLNVVKKVEVLSQGVRIRGRAVVVVEFAGRFREVIGRDNKTFNESGGIRGRTAKLGYAGRFVEVVGRGKEMEIFQNA</sequence>
<dbReference type="EMBL" id="CATQJL010000001">
    <property type="protein sequence ID" value="CAJ0591696.1"/>
    <property type="molecule type" value="Genomic_DNA"/>
</dbReference>
<evidence type="ECO:0000313" key="3">
    <source>
        <dbReference type="Proteomes" id="UP001176961"/>
    </source>
</evidence>
<protein>
    <submittedName>
        <fullName evidence="2">Uncharacterized protein</fullName>
    </submittedName>
</protein>
<keyword evidence="3" id="KW-1185">Reference proteome</keyword>
<dbReference type="Proteomes" id="UP001176961">
    <property type="component" value="Unassembled WGS sequence"/>
</dbReference>
<gene>
    <name evidence="2" type="ORF">CYNAS_LOCUS3679</name>
</gene>
<comment type="caution">
    <text evidence="2">The sequence shown here is derived from an EMBL/GenBank/DDBJ whole genome shotgun (WGS) entry which is preliminary data.</text>
</comment>
<name>A0AA36GJA9_CYLNA</name>
<proteinExistence type="predicted"/>
<reference evidence="2" key="1">
    <citation type="submission" date="2023-07" db="EMBL/GenBank/DDBJ databases">
        <authorList>
            <consortium name="CYATHOMIX"/>
        </authorList>
    </citation>
    <scope>NUCLEOTIDE SEQUENCE</scope>
    <source>
        <strain evidence="2">N/A</strain>
    </source>
</reference>
<organism evidence="2 3">
    <name type="scientific">Cylicocyclus nassatus</name>
    <name type="common">Nematode worm</name>
    <dbReference type="NCBI Taxonomy" id="53992"/>
    <lineage>
        <taxon>Eukaryota</taxon>
        <taxon>Metazoa</taxon>
        <taxon>Ecdysozoa</taxon>
        <taxon>Nematoda</taxon>
        <taxon>Chromadorea</taxon>
        <taxon>Rhabditida</taxon>
        <taxon>Rhabditina</taxon>
        <taxon>Rhabditomorpha</taxon>
        <taxon>Strongyloidea</taxon>
        <taxon>Strongylidae</taxon>
        <taxon>Cylicocyclus</taxon>
    </lineage>
</organism>